<reference evidence="3" key="1">
    <citation type="submission" date="2016-12" db="EMBL/GenBank/DDBJ databases">
        <authorList>
            <person name="Varghese N."/>
            <person name="Submissions S."/>
        </authorList>
    </citation>
    <scope>NUCLEOTIDE SEQUENCE [LARGE SCALE GENOMIC DNA]</scope>
    <source>
        <strain evidence="3">DSM 16779</strain>
    </source>
</reference>
<sequence>MKIKHNFVIQSSFYMESKNYHEDLSHIRSMMERSSRFISLSGLSGVVAGLAAILGAAYVYYVFEREGLNYFDGDRITFSKSMINELVITGTVILVVAVLSGYFFTASKSKKKGLKIWDATTKRLLFTFAIPLVTGGFVCLGLLYHHLFSLVAPATLIFYGLALVNAERYTLTDIKYLGYCQIGLGLISLFFLGWGLVAWTFGFGVLHIVYGLIMHKKYK</sequence>
<feature type="transmembrane region" description="Helical" evidence="1">
    <location>
        <begin position="83"/>
        <end position="104"/>
    </location>
</feature>
<keyword evidence="1" id="KW-1133">Transmembrane helix</keyword>
<evidence type="ECO:0000313" key="2">
    <source>
        <dbReference type="EMBL" id="SIO35804.1"/>
    </source>
</evidence>
<name>A0A1N6IUX4_9FLAO</name>
<feature type="transmembrane region" description="Helical" evidence="1">
    <location>
        <begin position="124"/>
        <end position="144"/>
    </location>
</feature>
<protein>
    <submittedName>
        <fullName evidence="2">Uncharacterized protein</fullName>
    </submittedName>
</protein>
<keyword evidence="3" id="KW-1185">Reference proteome</keyword>
<evidence type="ECO:0000256" key="1">
    <source>
        <dbReference type="SAM" id="Phobius"/>
    </source>
</evidence>
<accession>A0A1N6IUX4</accession>
<organism evidence="2 3">
    <name type="scientific">Chryseobacterium scophthalmum</name>
    <dbReference type="NCBI Taxonomy" id="59733"/>
    <lineage>
        <taxon>Bacteria</taxon>
        <taxon>Pseudomonadati</taxon>
        <taxon>Bacteroidota</taxon>
        <taxon>Flavobacteriia</taxon>
        <taxon>Flavobacteriales</taxon>
        <taxon>Weeksellaceae</taxon>
        <taxon>Chryseobacterium group</taxon>
        <taxon>Chryseobacterium</taxon>
    </lineage>
</organism>
<keyword evidence="1" id="KW-0472">Membrane</keyword>
<feature type="transmembrane region" description="Helical" evidence="1">
    <location>
        <begin position="37"/>
        <end position="63"/>
    </location>
</feature>
<dbReference type="STRING" id="59733.SAMN05421769_3775"/>
<feature type="transmembrane region" description="Helical" evidence="1">
    <location>
        <begin position="183"/>
        <end position="213"/>
    </location>
</feature>
<dbReference type="Proteomes" id="UP000184782">
    <property type="component" value="Unassembled WGS sequence"/>
</dbReference>
<evidence type="ECO:0000313" key="3">
    <source>
        <dbReference type="Proteomes" id="UP000184782"/>
    </source>
</evidence>
<dbReference type="AlphaFoldDB" id="A0A1N6IUX4"/>
<keyword evidence="1" id="KW-0812">Transmembrane</keyword>
<dbReference type="EMBL" id="FSRQ01000005">
    <property type="protein sequence ID" value="SIO35804.1"/>
    <property type="molecule type" value="Genomic_DNA"/>
</dbReference>
<gene>
    <name evidence="2" type="ORF">SAMN05421769_3775</name>
</gene>
<proteinExistence type="predicted"/>